<dbReference type="PANTHER" id="PTHR34222:SF33">
    <property type="entry name" value="RETROTRANSPOSON GAG DOMAIN-CONTAINING PROTEIN"/>
    <property type="match status" value="1"/>
</dbReference>
<reference evidence="1 2" key="1">
    <citation type="submission" date="2024-01" db="EMBL/GenBank/DDBJ databases">
        <title>The complete chloroplast genome sequence of Lithospermum erythrorhizon: insights into the phylogenetic relationship among Boraginaceae species and the maternal lineages of purple gromwells.</title>
        <authorList>
            <person name="Okada T."/>
            <person name="Watanabe K."/>
        </authorList>
    </citation>
    <scope>NUCLEOTIDE SEQUENCE [LARGE SCALE GENOMIC DNA]</scope>
</reference>
<name>A0AAV3REZ3_LITER</name>
<organism evidence="1 2">
    <name type="scientific">Lithospermum erythrorhizon</name>
    <name type="common">Purple gromwell</name>
    <name type="synonym">Lithospermum officinale var. erythrorhizon</name>
    <dbReference type="NCBI Taxonomy" id="34254"/>
    <lineage>
        <taxon>Eukaryota</taxon>
        <taxon>Viridiplantae</taxon>
        <taxon>Streptophyta</taxon>
        <taxon>Embryophyta</taxon>
        <taxon>Tracheophyta</taxon>
        <taxon>Spermatophyta</taxon>
        <taxon>Magnoliopsida</taxon>
        <taxon>eudicotyledons</taxon>
        <taxon>Gunneridae</taxon>
        <taxon>Pentapetalae</taxon>
        <taxon>asterids</taxon>
        <taxon>lamiids</taxon>
        <taxon>Boraginales</taxon>
        <taxon>Boraginaceae</taxon>
        <taxon>Boraginoideae</taxon>
        <taxon>Lithospermeae</taxon>
        <taxon>Lithospermum</taxon>
    </lineage>
</organism>
<sequence>MSIYFGKLQPLWDELGTSDPIPSCGYGICVCDLGEKFQRKQDNDRLHEFLCRVYVEKFGALRSSLLSQDLPPTLDQAYHDMLHEEQLLSQRGGQTPTAGAARPRDTAHPMCTSVGVYTGGMGLR</sequence>
<accession>A0AAV3REZ3</accession>
<protein>
    <submittedName>
        <fullName evidence="1">Uncharacterized protein</fullName>
    </submittedName>
</protein>
<evidence type="ECO:0000313" key="1">
    <source>
        <dbReference type="EMBL" id="GAA0174578.1"/>
    </source>
</evidence>
<keyword evidence="2" id="KW-1185">Reference proteome</keyword>
<dbReference type="Proteomes" id="UP001454036">
    <property type="component" value="Unassembled WGS sequence"/>
</dbReference>
<gene>
    <name evidence="1" type="ORF">LIER_27945</name>
</gene>
<dbReference type="EMBL" id="BAABME010009133">
    <property type="protein sequence ID" value="GAA0174578.1"/>
    <property type="molecule type" value="Genomic_DNA"/>
</dbReference>
<evidence type="ECO:0000313" key="2">
    <source>
        <dbReference type="Proteomes" id="UP001454036"/>
    </source>
</evidence>
<dbReference type="PANTHER" id="PTHR34222">
    <property type="entry name" value="GAG_PRE-INTEGRS DOMAIN-CONTAINING PROTEIN"/>
    <property type="match status" value="1"/>
</dbReference>
<proteinExistence type="predicted"/>
<comment type="caution">
    <text evidence="1">The sequence shown here is derived from an EMBL/GenBank/DDBJ whole genome shotgun (WGS) entry which is preliminary data.</text>
</comment>
<dbReference type="AlphaFoldDB" id="A0AAV3REZ3"/>